<proteinExistence type="predicted"/>
<dbReference type="Pfam" id="PF13692">
    <property type="entry name" value="Glyco_trans_1_4"/>
    <property type="match status" value="1"/>
</dbReference>
<sequence>MSKLLYVGEDIARIDCGSDSVNKRNIDILKNIFGDQFILTPLKRGNSVSDKLKFYIGGLDSTIERQVLKLLVSDTSIQFVFISQSLVGRLAKAIKRKVKRDIVIICFYHNIEKHYAKEFLKTSGLRHYPFYIWASFNESRAVRYSDINIVLNERDGHVLESIYQKRYDLILPAGYRDQFEQSRALTHALEQPIYLFVGTAFFGNLDGIEWFIENILPNVEGKLIIIGKGMDAYKEKYHHERLEIYGFMEDLSTYYYNASLVIAPIFSGGGMKTKTAEALMYGKTIVGTKEAFEGYVRDDRAMIECNKDNFLKTLQRLEKSRIFPLNDYSRGIFVNYYSNEAIESALKDKFKNIDIK</sequence>
<dbReference type="SUPFAM" id="SSF53756">
    <property type="entry name" value="UDP-Glycosyltransferase/glycogen phosphorylase"/>
    <property type="match status" value="1"/>
</dbReference>
<gene>
    <name evidence="1" type="ORF">NCTC11343_03478</name>
</gene>
<evidence type="ECO:0000313" key="2">
    <source>
        <dbReference type="Proteomes" id="UP000251241"/>
    </source>
</evidence>
<dbReference type="GO" id="GO:0016740">
    <property type="term" value="F:transferase activity"/>
    <property type="evidence" value="ECO:0007669"/>
    <property type="project" value="UniProtKB-KW"/>
</dbReference>
<protein>
    <submittedName>
        <fullName evidence="1">Sugar transferase, PEP-CTERM/EpsH1 system associated</fullName>
    </submittedName>
</protein>
<organism evidence="1 2">
    <name type="scientific">Sphingobacterium multivorum</name>
    <dbReference type="NCBI Taxonomy" id="28454"/>
    <lineage>
        <taxon>Bacteria</taxon>
        <taxon>Pseudomonadati</taxon>
        <taxon>Bacteroidota</taxon>
        <taxon>Sphingobacteriia</taxon>
        <taxon>Sphingobacteriales</taxon>
        <taxon>Sphingobacteriaceae</taxon>
        <taxon>Sphingobacterium</taxon>
    </lineage>
</organism>
<dbReference type="EMBL" id="UAUU01000009">
    <property type="protein sequence ID" value="SPZ88425.1"/>
    <property type="molecule type" value="Genomic_DNA"/>
</dbReference>
<accession>A0A2X2JLY9</accession>
<reference evidence="1 2" key="1">
    <citation type="submission" date="2018-06" db="EMBL/GenBank/DDBJ databases">
        <authorList>
            <consortium name="Pathogen Informatics"/>
            <person name="Doyle S."/>
        </authorList>
    </citation>
    <scope>NUCLEOTIDE SEQUENCE [LARGE SCALE GENOMIC DNA]</scope>
    <source>
        <strain evidence="1 2">NCTC11343</strain>
    </source>
</reference>
<evidence type="ECO:0000313" key="1">
    <source>
        <dbReference type="EMBL" id="SPZ88425.1"/>
    </source>
</evidence>
<dbReference type="Proteomes" id="UP000251241">
    <property type="component" value="Unassembled WGS sequence"/>
</dbReference>
<dbReference type="Gene3D" id="3.40.50.2000">
    <property type="entry name" value="Glycogen Phosphorylase B"/>
    <property type="match status" value="1"/>
</dbReference>
<name>A0A2X2JLY9_SPHMU</name>
<dbReference type="AlphaFoldDB" id="A0A2X2JLY9"/>
<keyword evidence="1" id="KW-0808">Transferase</keyword>